<dbReference type="SUPFAM" id="SSF53901">
    <property type="entry name" value="Thiolase-like"/>
    <property type="match status" value="1"/>
</dbReference>
<evidence type="ECO:0000256" key="2">
    <source>
        <dbReference type="ARBA" id="ARBA00022679"/>
    </source>
</evidence>
<dbReference type="InterPro" id="IPR020841">
    <property type="entry name" value="PKS_Beta-ketoAc_synthase_dom"/>
</dbReference>
<feature type="domain" description="Ketosynthase family 3 (KS3)" evidence="4">
    <location>
        <begin position="1"/>
        <end position="392"/>
    </location>
</feature>
<dbReference type="Proteomes" id="UP000182486">
    <property type="component" value="Unassembled WGS sequence"/>
</dbReference>
<evidence type="ECO:0000259" key="4">
    <source>
        <dbReference type="PROSITE" id="PS52004"/>
    </source>
</evidence>
<comment type="caution">
    <text evidence="5">The sequence shown here is derived from an EMBL/GenBank/DDBJ whole genome shotgun (WGS) entry which is preliminary data.</text>
</comment>
<dbReference type="InterPro" id="IPR000794">
    <property type="entry name" value="Beta-ketoacyl_synthase"/>
</dbReference>
<dbReference type="EMBL" id="MEIA01000442">
    <property type="protein sequence ID" value="OJF10988.1"/>
    <property type="molecule type" value="Genomic_DNA"/>
</dbReference>
<name>A0A1K0GJ82_9ACTN</name>
<dbReference type="PROSITE" id="PS52004">
    <property type="entry name" value="KS3_2"/>
    <property type="match status" value="1"/>
</dbReference>
<dbReference type="InterPro" id="IPR016039">
    <property type="entry name" value="Thiolase-like"/>
</dbReference>
<evidence type="ECO:0000256" key="3">
    <source>
        <dbReference type="RuleBase" id="RU003694"/>
    </source>
</evidence>
<dbReference type="Gene3D" id="3.40.47.10">
    <property type="match status" value="1"/>
</dbReference>
<dbReference type="PANTHER" id="PTHR11712">
    <property type="entry name" value="POLYKETIDE SYNTHASE-RELATED"/>
    <property type="match status" value="1"/>
</dbReference>
<keyword evidence="2 3" id="KW-0808">Transferase</keyword>
<dbReference type="PANTHER" id="PTHR11712:SF347">
    <property type="entry name" value="BETA KETOACYL-ACYL CARRIER PROTEIN SYNTHASE"/>
    <property type="match status" value="1"/>
</dbReference>
<dbReference type="InterPro" id="IPR018201">
    <property type="entry name" value="Ketoacyl_synth_AS"/>
</dbReference>
<dbReference type="CDD" id="cd00834">
    <property type="entry name" value="KAS_I_II"/>
    <property type="match status" value="1"/>
</dbReference>
<dbReference type="InterPro" id="IPR014030">
    <property type="entry name" value="Ketoacyl_synth_N"/>
</dbReference>
<evidence type="ECO:0000256" key="1">
    <source>
        <dbReference type="ARBA" id="ARBA00008467"/>
    </source>
</evidence>
<reference evidence="5 6" key="1">
    <citation type="submission" date="2016-09" db="EMBL/GenBank/DDBJ databases">
        <title>Couchioplanes caeruleus draft genome sequence.</title>
        <authorList>
            <person name="Sheehan J."/>
            <person name="Caffrey P."/>
        </authorList>
    </citation>
    <scope>NUCLEOTIDE SEQUENCE [LARGE SCALE GENOMIC DNA]</scope>
    <source>
        <strain evidence="5 6">DSM 43634</strain>
    </source>
</reference>
<dbReference type="InterPro" id="IPR014031">
    <property type="entry name" value="Ketoacyl_synth_C"/>
</dbReference>
<protein>
    <recommendedName>
        <fullName evidence="4">Ketosynthase family 3 (KS3) domain-containing protein</fullName>
    </recommendedName>
</protein>
<dbReference type="NCBIfam" id="NF005589">
    <property type="entry name" value="PRK07314.1"/>
    <property type="match status" value="1"/>
</dbReference>
<comment type="similarity">
    <text evidence="1 3">Belongs to the thiolase-like superfamily. Beta-ketoacyl-ACP synthases family.</text>
</comment>
<sequence>MLESRDGRRVVVTGVGVVAPCGTGAGEFWEGLFKGTEAASARWIKNFEPAVIGLSKVELRRLDRFAQLALVAAHEAVGDATLRDGDKDGTGVFIGCGIGGAYSWETQVRTLDTRGERGVSPLTIPMVMPNAAAAAVALRWGLTGPCETISTACATGTHSIAGAARWIAAGRADVVLAGSAEACLTGVNLAGFGSMRALSPTGLSRPFDVDRDGFCAAEGAAVLVLEELGRARARGARVYAEIAGTGSTCDAHHIFAPAPEGRGAVACMREALADGGVEPADVTHVNAHGTSTALNDEAEAKAIASVFAPARPAVTSIKGVTGHSLGAAGAIEAAALALTYVHRRLPPTMGTTAVDPALNLDVVLQSRAWDPAPAISNSFGFGGHNATLLFVPAPD</sequence>
<dbReference type="AlphaFoldDB" id="A0A1K0GJ82"/>
<dbReference type="GO" id="GO:0004315">
    <property type="term" value="F:3-oxoacyl-[acyl-carrier-protein] synthase activity"/>
    <property type="evidence" value="ECO:0007669"/>
    <property type="project" value="InterPro"/>
</dbReference>
<keyword evidence="6" id="KW-1185">Reference proteome</keyword>
<dbReference type="Pfam" id="PF02801">
    <property type="entry name" value="Ketoacyl-synt_C"/>
    <property type="match status" value="1"/>
</dbReference>
<dbReference type="Pfam" id="PF00109">
    <property type="entry name" value="ketoacyl-synt"/>
    <property type="match status" value="1"/>
</dbReference>
<accession>A0A1K0GJ82</accession>
<proteinExistence type="inferred from homology"/>
<dbReference type="PROSITE" id="PS00606">
    <property type="entry name" value="KS3_1"/>
    <property type="match status" value="1"/>
</dbReference>
<gene>
    <name evidence="5" type="ORF">BG844_29035</name>
</gene>
<evidence type="ECO:0000313" key="5">
    <source>
        <dbReference type="EMBL" id="OJF10988.1"/>
    </source>
</evidence>
<dbReference type="SMART" id="SM00825">
    <property type="entry name" value="PKS_KS"/>
    <property type="match status" value="1"/>
</dbReference>
<organism evidence="5 6">
    <name type="scientific">Couchioplanes caeruleus subsp. caeruleus</name>
    <dbReference type="NCBI Taxonomy" id="56427"/>
    <lineage>
        <taxon>Bacteria</taxon>
        <taxon>Bacillati</taxon>
        <taxon>Actinomycetota</taxon>
        <taxon>Actinomycetes</taxon>
        <taxon>Micromonosporales</taxon>
        <taxon>Micromonosporaceae</taxon>
        <taxon>Couchioplanes</taxon>
    </lineage>
</organism>
<dbReference type="GO" id="GO:0006633">
    <property type="term" value="P:fatty acid biosynthetic process"/>
    <property type="evidence" value="ECO:0007669"/>
    <property type="project" value="InterPro"/>
</dbReference>
<evidence type="ECO:0000313" key="6">
    <source>
        <dbReference type="Proteomes" id="UP000182486"/>
    </source>
</evidence>